<gene>
    <name evidence="1" type="ORF">HMPREF0201_02210</name>
</gene>
<dbReference type="STRING" id="566551.HMPREF0201_02210"/>
<organism evidence="1 2">
    <name type="scientific">Cedecea davisae DSM 4568</name>
    <dbReference type="NCBI Taxonomy" id="566551"/>
    <lineage>
        <taxon>Bacteria</taxon>
        <taxon>Pseudomonadati</taxon>
        <taxon>Pseudomonadota</taxon>
        <taxon>Gammaproteobacteria</taxon>
        <taxon>Enterobacterales</taxon>
        <taxon>Enterobacteriaceae</taxon>
        <taxon>Cedecea</taxon>
    </lineage>
</organism>
<dbReference type="EMBL" id="ATDT01000020">
    <property type="protein sequence ID" value="EPF16975.1"/>
    <property type="molecule type" value="Genomic_DNA"/>
</dbReference>
<proteinExistence type="predicted"/>
<dbReference type="HOGENOM" id="CLU_3197651_0_0_6"/>
<accession>S3IVI7</accession>
<comment type="caution">
    <text evidence="1">The sequence shown here is derived from an EMBL/GenBank/DDBJ whole genome shotgun (WGS) entry which is preliminary data.</text>
</comment>
<evidence type="ECO:0000313" key="2">
    <source>
        <dbReference type="Proteomes" id="UP000014585"/>
    </source>
</evidence>
<dbReference type="Proteomes" id="UP000014585">
    <property type="component" value="Unassembled WGS sequence"/>
</dbReference>
<evidence type="ECO:0000313" key="1">
    <source>
        <dbReference type="EMBL" id="EPF16975.1"/>
    </source>
</evidence>
<reference evidence="1 2" key="1">
    <citation type="submission" date="2013-04" db="EMBL/GenBank/DDBJ databases">
        <authorList>
            <person name="Weinstock G."/>
            <person name="Sodergren E."/>
            <person name="Lobos E.A."/>
            <person name="Fulton L."/>
            <person name="Fulton R."/>
            <person name="Courtney L."/>
            <person name="Fronick C."/>
            <person name="O'Laughlin M."/>
            <person name="Godfrey J."/>
            <person name="Wilson R.M."/>
            <person name="Miner T."/>
            <person name="Farmer C."/>
            <person name="Delehaunty K."/>
            <person name="Cordes M."/>
            <person name="Minx P."/>
            <person name="Tomlinson C."/>
            <person name="Chen J."/>
            <person name="Wollam A."/>
            <person name="Pepin K.H."/>
            <person name="Palsikar V.B."/>
            <person name="Zhang X."/>
            <person name="Suruliraj S."/>
            <person name="Perna N.T."/>
            <person name="Plunkett G."/>
            <person name="Warren W."/>
            <person name="Mitreva M."/>
            <person name="Mardis E.R."/>
            <person name="Wilson R.K."/>
        </authorList>
    </citation>
    <scope>NUCLEOTIDE SEQUENCE [LARGE SCALE GENOMIC DNA]</scope>
    <source>
        <strain evidence="1 2">DSM 4568</strain>
    </source>
</reference>
<name>S3IVI7_9ENTR</name>
<dbReference type="AlphaFoldDB" id="S3IVI7"/>
<protein>
    <submittedName>
        <fullName evidence="1">Uncharacterized protein</fullName>
    </submittedName>
</protein>
<sequence>MSLLDVVVYACYTSRRTSHYFDSSRQIKICLSPALNIAKHSPCGP</sequence>